<sequence length="666" mass="76120">MGIQGLMSFVSSNRNFLNDIHMRNTKLIIDGNNMYHQLYFDSGLDLVHGGDYDAFTDLLNKFFESLSVCNIQAYVVFDGGCDISDKKLETQKQRIRDKIKKAYSLSTGRSGTVLPFLIRDVCLQVLRKLNVPFVQCFSEADSEIVALANLWNCPVLTFDSDFCIYDIKAGYCPMNAFQWKNICSMKGSHDCYIPARSFLAQRFCNYFNNLNLALLPLFAVLTGNDYISLPALETFFSRVHLPIGNISHSGRKHMRIQGLLNWLSGFAEVKEAMEKVMNYLHLKDRESVRQLLYSAMEEYNLNNTVNLEQFFHGGLYVSPTAVQLNVPDWVQGALAKGALCPLLSDALILRRVFLHAQVEDFRRLSVHFVTKPIRKVIYALLLNMYQSSQHELQGSKRPKQISVEEYDRLETNLRRSKVEISLISEDSDEDLRLQNLPQLPLATRLKLLLRTMEVKMTDLKSVAPAHQLTLSIVCYWIRHTDPKVKLHHFKAVLIGIVYGEIFDTLNNTEYQDDGPRVVYEQIKRIKSEGAHHKKLNLEDLHILCQWQCCVKNVLSLNQLLCKPLPEPDITRLYSGSLVYNLVQKLKTSSTTEDIFKPCPPMDTLYRDFVGAVMSAIPPDCFQNRSKSASKKSKKNAKSGNIKMPDRIKNPQQCDTTNRFAALLLDD</sequence>
<dbReference type="AlphaFoldDB" id="A0AAV3A1V6"/>
<accession>A0AAV3A1V6</accession>
<evidence type="ECO:0000256" key="2">
    <source>
        <dbReference type="SAM" id="MobiDB-lite"/>
    </source>
</evidence>
<feature type="region of interest" description="Disordered" evidence="2">
    <location>
        <begin position="623"/>
        <end position="650"/>
    </location>
</feature>
<feature type="compositionally biased region" description="Basic residues" evidence="2">
    <location>
        <begin position="627"/>
        <end position="636"/>
    </location>
</feature>
<name>A0AAV3A1V6_PYXAD</name>
<comment type="caution">
    <text evidence="3">The sequence shown here is derived from an EMBL/GenBank/DDBJ whole genome shotgun (WGS) entry which is preliminary data.</text>
</comment>
<evidence type="ECO:0000313" key="3">
    <source>
        <dbReference type="EMBL" id="DBA24886.1"/>
    </source>
</evidence>
<comment type="similarity">
    <text evidence="1">Belongs to the asteroid family.</text>
</comment>
<dbReference type="Proteomes" id="UP001181693">
    <property type="component" value="Unassembled WGS sequence"/>
</dbReference>
<dbReference type="Gene3D" id="3.40.50.1010">
    <property type="entry name" value="5'-nuclease"/>
    <property type="match status" value="1"/>
</dbReference>
<dbReference type="EMBL" id="DYDO01000005">
    <property type="protein sequence ID" value="DBA24886.1"/>
    <property type="molecule type" value="Genomic_DNA"/>
</dbReference>
<dbReference type="PANTHER" id="PTHR15665">
    <property type="entry name" value="ASTEROID PROTEIN"/>
    <property type="match status" value="1"/>
</dbReference>
<organism evidence="3 4">
    <name type="scientific">Pyxicephalus adspersus</name>
    <name type="common">African bullfrog</name>
    <dbReference type="NCBI Taxonomy" id="30357"/>
    <lineage>
        <taxon>Eukaryota</taxon>
        <taxon>Metazoa</taxon>
        <taxon>Chordata</taxon>
        <taxon>Craniata</taxon>
        <taxon>Vertebrata</taxon>
        <taxon>Euteleostomi</taxon>
        <taxon>Amphibia</taxon>
        <taxon>Batrachia</taxon>
        <taxon>Anura</taxon>
        <taxon>Neobatrachia</taxon>
        <taxon>Ranoidea</taxon>
        <taxon>Pyxicephalidae</taxon>
        <taxon>Pyxicephalinae</taxon>
        <taxon>Pyxicephalus</taxon>
    </lineage>
</organism>
<dbReference type="PANTHER" id="PTHR15665:SF1">
    <property type="entry name" value="PROTEIN ASTEROID HOMOLOG 1"/>
    <property type="match status" value="1"/>
</dbReference>
<proteinExistence type="inferred from homology"/>
<reference evidence="3" key="1">
    <citation type="thesis" date="2020" institute="ProQuest LLC" country="789 East Eisenhower Parkway, Ann Arbor, MI, USA">
        <title>Comparative Genomics and Chromosome Evolution.</title>
        <authorList>
            <person name="Mudd A.B."/>
        </authorList>
    </citation>
    <scope>NUCLEOTIDE SEQUENCE</scope>
    <source>
        <strain evidence="3">1538</strain>
        <tissue evidence="3">Blood</tissue>
    </source>
</reference>
<protein>
    <submittedName>
        <fullName evidence="3">Uncharacterized protein</fullName>
    </submittedName>
</protein>
<dbReference type="SUPFAM" id="SSF88723">
    <property type="entry name" value="PIN domain-like"/>
    <property type="match status" value="1"/>
</dbReference>
<dbReference type="InterPro" id="IPR026832">
    <property type="entry name" value="Asteroid"/>
</dbReference>
<keyword evidence="4" id="KW-1185">Reference proteome</keyword>
<gene>
    <name evidence="3" type="ORF">GDO54_012483</name>
</gene>
<evidence type="ECO:0000313" key="4">
    <source>
        <dbReference type="Proteomes" id="UP001181693"/>
    </source>
</evidence>
<evidence type="ECO:0000256" key="1">
    <source>
        <dbReference type="ARBA" id="ARBA00007398"/>
    </source>
</evidence>
<dbReference type="InterPro" id="IPR029060">
    <property type="entry name" value="PIN-like_dom_sf"/>
</dbReference>